<dbReference type="Proteomes" id="UP001454036">
    <property type="component" value="Unassembled WGS sequence"/>
</dbReference>
<gene>
    <name evidence="3" type="ORF">LIER_38330</name>
</gene>
<evidence type="ECO:0000259" key="2">
    <source>
        <dbReference type="Pfam" id="PF12146"/>
    </source>
</evidence>
<dbReference type="GO" id="GO:0016787">
    <property type="term" value="F:hydrolase activity"/>
    <property type="evidence" value="ECO:0007669"/>
    <property type="project" value="UniProtKB-KW"/>
</dbReference>
<dbReference type="Gene3D" id="3.40.50.1820">
    <property type="entry name" value="alpha/beta hydrolase"/>
    <property type="match status" value="1"/>
</dbReference>
<evidence type="ECO:0000313" key="3">
    <source>
        <dbReference type="EMBL" id="GAA0156725.1"/>
    </source>
</evidence>
<dbReference type="PANTHER" id="PTHR45763:SF21">
    <property type="entry name" value="ALPHA_BETA-HYDROLASES SUPERFAMILY PROTEIN"/>
    <property type="match status" value="1"/>
</dbReference>
<keyword evidence="4" id="KW-1185">Reference proteome</keyword>
<feature type="chain" id="PRO_5043685617" evidence="1">
    <location>
        <begin position="17"/>
        <end position="337"/>
    </location>
</feature>
<evidence type="ECO:0000313" key="4">
    <source>
        <dbReference type="Proteomes" id="UP001454036"/>
    </source>
</evidence>
<accession>A0AAV3Q279</accession>
<dbReference type="InterPro" id="IPR029058">
    <property type="entry name" value="AB_hydrolase_fold"/>
</dbReference>
<dbReference type="PANTHER" id="PTHR45763">
    <property type="entry name" value="HYDROLASE, ALPHA/BETA FOLD FAMILY PROTEIN, EXPRESSED-RELATED"/>
    <property type="match status" value="1"/>
</dbReference>
<feature type="signal peptide" evidence="1">
    <location>
        <begin position="1"/>
        <end position="16"/>
    </location>
</feature>
<dbReference type="SUPFAM" id="SSF53474">
    <property type="entry name" value="alpha/beta-Hydrolases"/>
    <property type="match status" value="1"/>
</dbReference>
<reference evidence="3 4" key="1">
    <citation type="submission" date="2024-01" db="EMBL/GenBank/DDBJ databases">
        <title>The complete chloroplast genome sequence of Lithospermum erythrorhizon: insights into the phylogenetic relationship among Boraginaceae species and the maternal lineages of purple gromwells.</title>
        <authorList>
            <person name="Okada T."/>
            <person name="Watanabe K."/>
        </authorList>
    </citation>
    <scope>NUCLEOTIDE SEQUENCE [LARGE SCALE GENOMIC DNA]</scope>
</reference>
<organism evidence="3 4">
    <name type="scientific">Lithospermum erythrorhizon</name>
    <name type="common">Purple gromwell</name>
    <name type="synonym">Lithospermum officinale var. erythrorhizon</name>
    <dbReference type="NCBI Taxonomy" id="34254"/>
    <lineage>
        <taxon>Eukaryota</taxon>
        <taxon>Viridiplantae</taxon>
        <taxon>Streptophyta</taxon>
        <taxon>Embryophyta</taxon>
        <taxon>Tracheophyta</taxon>
        <taxon>Spermatophyta</taxon>
        <taxon>Magnoliopsida</taxon>
        <taxon>eudicotyledons</taxon>
        <taxon>Gunneridae</taxon>
        <taxon>Pentapetalae</taxon>
        <taxon>asterids</taxon>
        <taxon>lamiids</taxon>
        <taxon>Boraginales</taxon>
        <taxon>Boraginaceae</taxon>
        <taxon>Boraginoideae</taxon>
        <taxon>Lithospermeae</taxon>
        <taxon>Lithospermum</taxon>
    </lineage>
</organism>
<protein>
    <submittedName>
        <fullName evidence="3">Hydrolase</fullName>
    </submittedName>
</protein>
<name>A0AAV3Q279_LITER</name>
<dbReference type="FunFam" id="3.40.50.1820:FF:000270">
    <property type="entry name" value="Alpha/beta-Hydrolases superfamily protein"/>
    <property type="match status" value="1"/>
</dbReference>
<evidence type="ECO:0000256" key="1">
    <source>
        <dbReference type="SAM" id="SignalP"/>
    </source>
</evidence>
<sequence length="337" mass="38427">MIRLVVGVITGAIGLAYLALKPPSPKICGSPGGPPVISPRVKLRDGRHLAYREWGVGKDKANYKIIVVHGFRGSKDHGLPIAKELVDELGLYLLSFDRAGYGESDPNSKRSVKSESFDIQELADKLEIGDKFYVIGTSMGGYSIWSCLYYIPHRLAGAALVVPFVHFWWPSFPAEILNKSFNKMLPQLRLTLRVARYAPSLLYLLMSQRVFPYLSMVWGNFPFHTKKDLEIIKQKSKDESVVQDQICEQGIHESFCRDIMVGFSKWEFDPTEVSNPFPNNDGSVHLWQGYEDKMIPFEMNRYISLKLPWIKYHELPDHGHEISPSVWVDILKELVKK</sequence>
<keyword evidence="1" id="KW-0732">Signal</keyword>
<keyword evidence="3" id="KW-0378">Hydrolase</keyword>
<feature type="domain" description="Serine aminopeptidase S33" evidence="2">
    <location>
        <begin position="62"/>
        <end position="302"/>
    </location>
</feature>
<dbReference type="InterPro" id="IPR022742">
    <property type="entry name" value="Hydrolase_4"/>
</dbReference>
<dbReference type="Pfam" id="PF12146">
    <property type="entry name" value="Hydrolase_4"/>
    <property type="match status" value="1"/>
</dbReference>
<dbReference type="EMBL" id="BAABME010019295">
    <property type="protein sequence ID" value="GAA0156725.1"/>
    <property type="molecule type" value="Genomic_DNA"/>
</dbReference>
<dbReference type="AlphaFoldDB" id="A0AAV3Q279"/>
<proteinExistence type="predicted"/>
<comment type="caution">
    <text evidence="3">The sequence shown here is derived from an EMBL/GenBank/DDBJ whole genome shotgun (WGS) entry which is preliminary data.</text>
</comment>